<dbReference type="Gene3D" id="3.30.230.30">
    <property type="entry name" value="Impact, N-terminal domain"/>
    <property type="match status" value="1"/>
</dbReference>
<dbReference type="InterPro" id="IPR015269">
    <property type="entry name" value="UPF0029_Impact_C"/>
</dbReference>
<keyword evidence="5" id="KW-1185">Reference proteome</keyword>
<dbReference type="Proteomes" id="UP000306791">
    <property type="component" value="Unassembled WGS sequence"/>
</dbReference>
<dbReference type="SUPFAM" id="SSF54211">
    <property type="entry name" value="Ribosomal protein S5 domain 2-like"/>
    <property type="match status" value="1"/>
</dbReference>
<evidence type="ECO:0000259" key="3">
    <source>
        <dbReference type="Pfam" id="PF09186"/>
    </source>
</evidence>
<dbReference type="PANTHER" id="PTHR16301:SF20">
    <property type="entry name" value="IMPACT FAMILY MEMBER YIGZ"/>
    <property type="match status" value="1"/>
</dbReference>
<proteinExistence type="inferred from homology"/>
<dbReference type="InterPro" id="IPR020569">
    <property type="entry name" value="UPF0029_Impact_CS"/>
</dbReference>
<dbReference type="PANTHER" id="PTHR16301">
    <property type="entry name" value="IMPACT-RELATED"/>
    <property type="match status" value="1"/>
</dbReference>
<name>A0ABY2UK49_9GAMM</name>
<dbReference type="InterPro" id="IPR020568">
    <property type="entry name" value="Ribosomal_Su5_D2-typ_SF"/>
</dbReference>
<dbReference type="InterPro" id="IPR023582">
    <property type="entry name" value="Impact"/>
</dbReference>
<dbReference type="Gene3D" id="3.30.70.240">
    <property type="match status" value="1"/>
</dbReference>
<evidence type="ECO:0000259" key="2">
    <source>
        <dbReference type="Pfam" id="PF01205"/>
    </source>
</evidence>
<feature type="domain" description="UPF0029" evidence="3">
    <location>
        <begin position="144"/>
        <end position="193"/>
    </location>
</feature>
<comment type="similarity">
    <text evidence="1">Belongs to the IMPACT family.</text>
</comment>
<gene>
    <name evidence="4" type="ORF">FDY93_05845</name>
</gene>
<dbReference type="Pfam" id="PF09186">
    <property type="entry name" value="DUF1949"/>
    <property type="match status" value="1"/>
</dbReference>
<dbReference type="PROSITE" id="PS00910">
    <property type="entry name" value="UPF0029"/>
    <property type="match status" value="1"/>
</dbReference>
<evidence type="ECO:0000256" key="1">
    <source>
        <dbReference type="ARBA" id="ARBA00007665"/>
    </source>
</evidence>
<protein>
    <submittedName>
        <fullName evidence="4">YigZ family protein</fullName>
    </submittedName>
</protein>
<reference evidence="4 5" key="1">
    <citation type="submission" date="2019-05" db="EMBL/GenBank/DDBJ databases">
        <title>Microbulbifer harenosus sp. nov., an alginate-degrading bacterium isolated from coastal sand.</title>
        <authorList>
            <person name="Huang H."/>
            <person name="Mo K."/>
            <person name="Bao S."/>
        </authorList>
    </citation>
    <scope>NUCLEOTIDE SEQUENCE [LARGE SCALE GENOMIC DNA]</scope>
    <source>
        <strain evidence="4 5">HB161719</strain>
    </source>
</reference>
<comment type="caution">
    <text evidence="4">The sequence shown here is derived from an EMBL/GenBank/DDBJ whole genome shotgun (WGS) entry which is preliminary data.</text>
</comment>
<evidence type="ECO:0000313" key="4">
    <source>
        <dbReference type="EMBL" id="TLM78323.1"/>
    </source>
</evidence>
<dbReference type="InterPro" id="IPR035647">
    <property type="entry name" value="EFG_III/V"/>
</dbReference>
<accession>A0ABY2UK49</accession>
<evidence type="ECO:0000313" key="5">
    <source>
        <dbReference type="Proteomes" id="UP000306791"/>
    </source>
</evidence>
<dbReference type="RefSeq" id="WP_138234821.1">
    <property type="nucleotide sequence ID" value="NZ_CP185860.1"/>
</dbReference>
<dbReference type="InterPro" id="IPR001498">
    <property type="entry name" value="Impact_N"/>
</dbReference>
<dbReference type="EMBL" id="VANI01000006">
    <property type="protein sequence ID" value="TLM78323.1"/>
    <property type="molecule type" value="Genomic_DNA"/>
</dbReference>
<dbReference type="SUPFAM" id="SSF54980">
    <property type="entry name" value="EF-G C-terminal domain-like"/>
    <property type="match status" value="1"/>
</dbReference>
<organism evidence="4 5">
    <name type="scientific">Microbulbifer harenosus</name>
    <dbReference type="NCBI Taxonomy" id="2576840"/>
    <lineage>
        <taxon>Bacteria</taxon>
        <taxon>Pseudomonadati</taxon>
        <taxon>Pseudomonadota</taxon>
        <taxon>Gammaproteobacteria</taxon>
        <taxon>Cellvibrionales</taxon>
        <taxon>Microbulbiferaceae</taxon>
        <taxon>Microbulbifer</taxon>
    </lineage>
</organism>
<feature type="domain" description="Impact N-terminal" evidence="2">
    <location>
        <begin position="21"/>
        <end position="128"/>
    </location>
</feature>
<dbReference type="InterPro" id="IPR036956">
    <property type="entry name" value="Impact_N_sf"/>
</dbReference>
<sequence>MSLPVSYQIPCSPVVAETEEKKSRFICWLGPVTDKAAFLRELEIIRARYPDASHHCTALVVGNPANPEIMQADDDGEPGGSAGRPMLELLLKQEIGNVGVIVTRYFGGTKLGVGGLMRAYRGAVGAALQAAELKRHVALLDLRIACDFAGESRLRFLVAQLGGTCGNAGYGTRVELDVVLPEDRWPSLQAQLQAEGFELLAEPGSHPSKT</sequence>
<dbReference type="Pfam" id="PF01205">
    <property type="entry name" value="Impact_N"/>
    <property type="match status" value="1"/>
</dbReference>